<dbReference type="InterPro" id="IPR020999">
    <property type="entry name" value="Chitin_synth_reg_RCR"/>
</dbReference>
<dbReference type="OrthoDB" id="3556830at2759"/>
<dbReference type="Pfam" id="PF12273">
    <property type="entry name" value="RCR"/>
    <property type="match status" value="1"/>
</dbReference>
<dbReference type="PANTHER" id="PTHR28187:SF1">
    <property type="entry name" value="PROTEIN RCR1-RELATED"/>
    <property type="match status" value="1"/>
</dbReference>
<organism evidence="3 4">
    <name type="scientific">Aplosporella prunicola CBS 121167</name>
    <dbReference type="NCBI Taxonomy" id="1176127"/>
    <lineage>
        <taxon>Eukaryota</taxon>
        <taxon>Fungi</taxon>
        <taxon>Dikarya</taxon>
        <taxon>Ascomycota</taxon>
        <taxon>Pezizomycotina</taxon>
        <taxon>Dothideomycetes</taxon>
        <taxon>Dothideomycetes incertae sedis</taxon>
        <taxon>Botryosphaeriales</taxon>
        <taxon>Aplosporellaceae</taxon>
        <taxon>Aplosporella</taxon>
    </lineage>
</organism>
<keyword evidence="2" id="KW-1133">Transmembrane helix</keyword>
<evidence type="ECO:0000256" key="1">
    <source>
        <dbReference type="SAM" id="MobiDB-lite"/>
    </source>
</evidence>
<dbReference type="RefSeq" id="XP_033402861.1">
    <property type="nucleotide sequence ID" value="XM_033536313.1"/>
</dbReference>
<keyword evidence="2" id="KW-0812">Transmembrane</keyword>
<dbReference type="GO" id="GO:0016192">
    <property type="term" value="P:vesicle-mediated transport"/>
    <property type="evidence" value="ECO:0007669"/>
    <property type="project" value="TreeGrafter"/>
</dbReference>
<name>A0A6A6BUX4_9PEZI</name>
<dbReference type="GeneID" id="54293809"/>
<dbReference type="PANTHER" id="PTHR28187">
    <property type="entry name" value="PROTEIN RCR1-RELATED"/>
    <property type="match status" value="1"/>
</dbReference>
<sequence length="157" mass="17693">CYLNNYGQEYCDYSPWHDWVRWVVLVVIVVAFLLVFILCSCLTARRRRRMGQQPYWGTGWAARNGHGEAQFVGNQNYHPPPNAPGYNAQPYYNPQYSQPAPPYTPPANGYYGQQQTGFEMGTVPNQPPPAHTGPERAADDVYAPPPGPPPQKGERII</sequence>
<reference evidence="3" key="1">
    <citation type="journal article" date="2020" name="Stud. Mycol.">
        <title>101 Dothideomycetes genomes: a test case for predicting lifestyles and emergence of pathogens.</title>
        <authorList>
            <person name="Haridas S."/>
            <person name="Albert R."/>
            <person name="Binder M."/>
            <person name="Bloem J."/>
            <person name="Labutti K."/>
            <person name="Salamov A."/>
            <person name="Andreopoulos B."/>
            <person name="Baker S."/>
            <person name="Barry K."/>
            <person name="Bills G."/>
            <person name="Bluhm B."/>
            <person name="Cannon C."/>
            <person name="Castanera R."/>
            <person name="Culley D."/>
            <person name="Daum C."/>
            <person name="Ezra D."/>
            <person name="Gonzalez J."/>
            <person name="Henrissat B."/>
            <person name="Kuo A."/>
            <person name="Liang C."/>
            <person name="Lipzen A."/>
            <person name="Lutzoni F."/>
            <person name="Magnuson J."/>
            <person name="Mondo S."/>
            <person name="Nolan M."/>
            <person name="Ohm R."/>
            <person name="Pangilinan J."/>
            <person name="Park H.-J."/>
            <person name="Ramirez L."/>
            <person name="Alfaro M."/>
            <person name="Sun H."/>
            <person name="Tritt A."/>
            <person name="Yoshinaga Y."/>
            <person name="Zwiers L.-H."/>
            <person name="Turgeon B."/>
            <person name="Goodwin S."/>
            <person name="Spatafora J."/>
            <person name="Crous P."/>
            <person name="Grigoriev I."/>
        </authorList>
    </citation>
    <scope>NUCLEOTIDE SEQUENCE</scope>
    <source>
        <strain evidence="3">CBS 121167</strain>
    </source>
</reference>
<gene>
    <name evidence="3" type="ORF">K452DRAFT_217778</name>
</gene>
<keyword evidence="4" id="KW-1185">Reference proteome</keyword>
<dbReference type="AlphaFoldDB" id="A0A6A6BUX4"/>
<protein>
    <submittedName>
        <fullName evidence="3">Uncharacterized protein</fullName>
    </submittedName>
</protein>
<proteinExistence type="predicted"/>
<feature type="non-terminal residue" evidence="3">
    <location>
        <position position="1"/>
    </location>
</feature>
<keyword evidence="2" id="KW-0472">Membrane</keyword>
<feature type="region of interest" description="Disordered" evidence="1">
    <location>
        <begin position="70"/>
        <end position="91"/>
    </location>
</feature>
<feature type="transmembrane region" description="Helical" evidence="2">
    <location>
        <begin position="22"/>
        <end position="44"/>
    </location>
</feature>
<evidence type="ECO:0000256" key="2">
    <source>
        <dbReference type="SAM" id="Phobius"/>
    </source>
</evidence>
<evidence type="ECO:0000313" key="3">
    <source>
        <dbReference type="EMBL" id="KAF2147153.1"/>
    </source>
</evidence>
<dbReference type="Proteomes" id="UP000799438">
    <property type="component" value="Unassembled WGS sequence"/>
</dbReference>
<dbReference type="EMBL" id="ML995474">
    <property type="protein sequence ID" value="KAF2147153.1"/>
    <property type="molecule type" value="Genomic_DNA"/>
</dbReference>
<feature type="region of interest" description="Disordered" evidence="1">
    <location>
        <begin position="103"/>
        <end position="157"/>
    </location>
</feature>
<accession>A0A6A6BUX4</accession>
<evidence type="ECO:0000313" key="4">
    <source>
        <dbReference type="Proteomes" id="UP000799438"/>
    </source>
</evidence>